<feature type="coiled-coil region" evidence="6">
    <location>
        <begin position="787"/>
        <end position="833"/>
    </location>
</feature>
<dbReference type="PROSITE" id="PS00411">
    <property type="entry name" value="KINESIN_MOTOR_1"/>
    <property type="match status" value="1"/>
</dbReference>
<dbReference type="PANTHER" id="PTHR24115:SF1008">
    <property type="entry name" value="KINESIN-LIKE PROTEIN SUBITO"/>
    <property type="match status" value="1"/>
</dbReference>
<keyword evidence="6" id="KW-0175">Coiled coil</keyword>
<feature type="compositionally biased region" description="Low complexity" evidence="7">
    <location>
        <begin position="1071"/>
        <end position="1080"/>
    </location>
</feature>
<feature type="compositionally biased region" description="Polar residues" evidence="7">
    <location>
        <begin position="951"/>
        <end position="961"/>
    </location>
</feature>
<feature type="compositionally biased region" description="Basic and acidic residues" evidence="7">
    <location>
        <begin position="1003"/>
        <end position="1015"/>
    </location>
</feature>
<keyword evidence="4 5" id="KW-0505">Motor protein</keyword>
<dbReference type="SUPFAM" id="SSF52540">
    <property type="entry name" value="P-loop containing nucleoside triphosphate hydrolases"/>
    <property type="match status" value="1"/>
</dbReference>
<dbReference type="PRINTS" id="PR00380">
    <property type="entry name" value="KINESINHEAVY"/>
</dbReference>
<feature type="compositionally biased region" description="Low complexity" evidence="7">
    <location>
        <begin position="1145"/>
        <end position="1154"/>
    </location>
</feature>
<feature type="compositionally biased region" description="Low complexity" evidence="7">
    <location>
        <begin position="1112"/>
        <end position="1130"/>
    </location>
</feature>
<gene>
    <name evidence="9" type="ORF">BCV69DRAFT_92343</name>
</gene>
<feature type="compositionally biased region" description="Acidic residues" evidence="7">
    <location>
        <begin position="767"/>
        <end position="782"/>
    </location>
</feature>
<evidence type="ECO:0000256" key="1">
    <source>
        <dbReference type="ARBA" id="ARBA00022701"/>
    </source>
</evidence>
<feature type="domain" description="Kinesin motor" evidence="8">
    <location>
        <begin position="152"/>
        <end position="649"/>
    </location>
</feature>
<feature type="compositionally biased region" description="Acidic residues" evidence="7">
    <location>
        <begin position="1081"/>
        <end position="1090"/>
    </location>
</feature>
<feature type="compositionally biased region" description="Low complexity" evidence="7">
    <location>
        <begin position="1"/>
        <end position="14"/>
    </location>
</feature>
<feature type="region of interest" description="Disordered" evidence="7">
    <location>
        <begin position="760"/>
        <end position="784"/>
    </location>
</feature>
<feature type="region of interest" description="Disordered" evidence="7">
    <location>
        <begin position="878"/>
        <end position="1219"/>
    </location>
</feature>
<feature type="compositionally biased region" description="Basic and acidic residues" evidence="7">
    <location>
        <begin position="1049"/>
        <end position="1060"/>
    </location>
</feature>
<feature type="compositionally biased region" description="Low complexity" evidence="7">
    <location>
        <begin position="31"/>
        <end position="64"/>
    </location>
</feature>
<dbReference type="STRING" id="1684307.A0A316UHE7"/>
<feature type="region of interest" description="Disordered" evidence="7">
    <location>
        <begin position="687"/>
        <end position="706"/>
    </location>
</feature>
<evidence type="ECO:0000256" key="4">
    <source>
        <dbReference type="ARBA" id="ARBA00023175"/>
    </source>
</evidence>
<protein>
    <submittedName>
        <fullName evidence="9">Kinesin-domain-containing protein</fullName>
    </submittedName>
</protein>
<reference evidence="9 10" key="1">
    <citation type="journal article" date="2018" name="Mol. Biol. Evol.">
        <title>Broad Genomic Sampling Reveals a Smut Pathogenic Ancestry of the Fungal Clade Ustilaginomycotina.</title>
        <authorList>
            <person name="Kijpornyongpan T."/>
            <person name="Mondo S.J."/>
            <person name="Barry K."/>
            <person name="Sandor L."/>
            <person name="Lee J."/>
            <person name="Lipzen A."/>
            <person name="Pangilinan J."/>
            <person name="LaButti K."/>
            <person name="Hainaut M."/>
            <person name="Henrissat B."/>
            <person name="Grigoriev I.V."/>
            <person name="Spatafora J.W."/>
            <person name="Aime M.C."/>
        </authorList>
    </citation>
    <scope>NUCLEOTIDE SEQUENCE [LARGE SCALE GENOMIC DNA]</scope>
    <source>
        <strain evidence="9 10">MCA 4718</strain>
    </source>
</reference>
<feature type="region of interest" description="Disordered" evidence="7">
    <location>
        <begin position="376"/>
        <end position="397"/>
    </location>
</feature>
<dbReference type="RefSeq" id="XP_025349775.1">
    <property type="nucleotide sequence ID" value="XM_025495637.1"/>
</dbReference>
<sequence length="1244" mass="131614">MAPSSSSAASSSSSGRSTPVRATRSAATGPASLRGSSRLSTSTTTSSSSAGATTAASTSSRLTAPTFASQARSVSPKKPTAASAGVLASASRLNLATPARLAGLKHSASTHRIGNAAADRGGSASRMAENLSVVPNTTPIDLSSHESNNGEAIQAFLRIRPGNVSDEDAQTEPYIQVVSDKEVLMVPPSDTGLPRSRAHSKQPSTRYTFAKVFPPAPSSTSSSAQSAFFRETTLPMVYSLLQGECGLVFAYGVTNSGKSYTVVGGKESEEAGLIPRAMDVVFNSIDGLQSESDISPVGLYGVERASRPSLGPAAIPALNRKLSADTPRQSLSPLSFSRDSTKLKVDRNYRYSVWVSYVEVYNEKLFDLLDTGSSASAAAAPSSPGGQGLGSGMTRSDSVRGSNWNLASMASSSELSSLTNVNRRPLTLKADPEGNGKYVAGLQEIRVKSVIEARELLKKGQDNRVIFSTLANRTSSRSHGVFTIKVVREHGAGQADPDESLNCTVSRLSIVDLAGSERISNTDTTGERRKEAGNINKSLMCLGQCLETLRKNQARAAASIPAAHALSSTNTGNDMSGRSSLIPQPTSMSSKFKRRPSVVPFRHSKLTELFQPFFTGEGRTVMIVNANPYDTGFDENNHVMRFSAVAKEVQIVRESDSAGGNSSATSTIHRRLPAAKPVANSVAFPAVGTDSDVATPPGTPGRRPNGALAAAKSRLGAAAGVSGIPSSPRGNRMAPPTPFNARSGSTAPPEISIIEEASSFATAADGSDVEDEDGSDDDDADSTDPFVDLLIARHEELRIKLFEAEKRAREIEAEVREEMANQMAERLAEMERRYTERLLSDAESNEDFFNAKIDLLIRANSSEAQRLRSRLDAALLATPRPGAGTSGPSPRKQAPPSPLSTRGEIFKTPLTGPAAMFKTPRLVLPSGPEGVGEDEEVEVESELATLADDSTGVTLADGSNIQDEESMSRSVYLQPGPLRKGPQGQASLLMDTSEDELITSPVRPDKRTAQQERGRQSISIDEDEDEEEEQGEDEDEEETDSDPDDTHEEDSKRKVTKEDLSFVADSEEDASMSTSGSASSQEDENDDESQSIEVVKRNTKKGGAAAAGGKKGAAPAAKSKPTPRPSKASTASAKKPVARAFKVTSAAAPAASAPRKSMPLRPSRASKGNASVDASSSSPVKRARTTGGSTKGRTNGKGKVEEREDEDDEDEEMVVLKDSPSKRKRLLHAKKSVNEEEMEVLAGA</sequence>
<dbReference type="GO" id="GO:0005871">
    <property type="term" value="C:kinesin complex"/>
    <property type="evidence" value="ECO:0007669"/>
    <property type="project" value="TreeGrafter"/>
</dbReference>
<feature type="region of interest" description="Disordered" evidence="7">
    <location>
        <begin position="1"/>
        <end position="79"/>
    </location>
</feature>
<feature type="compositionally biased region" description="Acidic residues" evidence="7">
    <location>
        <begin position="1020"/>
        <end position="1048"/>
    </location>
</feature>
<organism evidence="9 10">
    <name type="scientific">Pseudomicrostroma glucosiphilum</name>
    <dbReference type="NCBI Taxonomy" id="1684307"/>
    <lineage>
        <taxon>Eukaryota</taxon>
        <taxon>Fungi</taxon>
        <taxon>Dikarya</taxon>
        <taxon>Basidiomycota</taxon>
        <taxon>Ustilaginomycotina</taxon>
        <taxon>Exobasidiomycetes</taxon>
        <taxon>Microstromatales</taxon>
        <taxon>Microstromatales incertae sedis</taxon>
        <taxon>Pseudomicrostroma</taxon>
    </lineage>
</organism>
<dbReference type="GeneID" id="37017371"/>
<dbReference type="Gene3D" id="3.40.850.10">
    <property type="entry name" value="Kinesin motor domain"/>
    <property type="match status" value="1"/>
</dbReference>
<feature type="binding site" evidence="5">
    <location>
        <begin position="252"/>
        <end position="259"/>
    </location>
    <ligand>
        <name>ATP</name>
        <dbReference type="ChEBI" id="CHEBI:30616"/>
    </ligand>
</feature>
<dbReference type="GO" id="GO:0016887">
    <property type="term" value="F:ATP hydrolysis activity"/>
    <property type="evidence" value="ECO:0007669"/>
    <property type="project" value="TreeGrafter"/>
</dbReference>
<proteinExistence type="inferred from homology"/>
<dbReference type="InterPro" id="IPR027640">
    <property type="entry name" value="Kinesin-like_fam"/>
</dbReference>
<accession>A0A316UHE7</accession>
<dbReference type="EMBL" id="KZ819322">
    <property type="protein sequence ID" value="PWN22615.1"/>
    <property type="molecule type" value="Genomic_DNA"/>
</dbReference>
<feature type="region of interest" description="Disordered" evidence="7">
    <location>
        <begin position="719"/>
        <end position="747"/>
    </location>
</feature>
<evidence type="ECO:0000313" key="10">
    <source>
        <dbReference type="Proteomes" id="UP000245942"/>
    </source>
</evidence>
<dbReference type="InterPro" id="IPR027417">
    <property type="entry name" value="P-loop_NTPase"/>
</dbReference>
<keyword evidence="10" id="KW-1185">Reference proteome</keyword>
<dbReference type="InterPro" id="IPR019821">
    <property type="entry name" value="Kinesin_motor_CS"/>
</dbReference>
<dbReference type="Proteomes" id="UP000245942">
    <property type="component" value="Unassembled WGS sequence"/>
</dbReference>
<dbReference type="GO" id="GO:0005874">
    <property type="term" value="C:microtubule"/>
    <property type="evidence" value="ECO:0007669"/>
    <property type="project" value="UniProtKB-KW"/>
</dbReference>
<keyword evidence="2 5" id="KW-0547">Nucleotide-binding</keyword>
<evidence type="ECO:0000256" key="6">
    <source>
        <dbReference type="SAM" id="Coils"/>
    </source>
</evidence>
<dbReference type="GO" id="GO:0008017">
    <property type="term" value="F:microtubule binding"/>
    <property type="evidence" value="ECO:0007669"/>
    <property type="project" value="InterPro"/>
</dbReference>
<evidence type="ECO:0000259" key="8">
    <source>
        <dbReference type="PROSITE" id="PS50067"/>
    </source>
</evidence>
<dbReference type="GO" id="GO:0007018">
    <property type="term" value="P:microtubule-based movement"/>
    <property type="evidence" value="ECO:0007669"/>
    <property type="project" value="InterPro"/>
</dbReference>
<dbReference type="GO" id="GO:0005524">
    <property type="term" value="F:ATP binding"/>
    <property type="evidence" value="ECO:0007669"/>
    <property type="project" value="UniProtKB-UniRule"/>
</dbReference>
<dbReference type="SMART" id="SM00129">
    <property type="entry name" value="KISc"/>
    <property type="match status" value="1"/>
</dbReference>
<comment type="similarity">
    <text evidence="5">Belongs to the TRAFAC class myosin-kinesin ATPase superfamily. Kinesin family.</text>
</comment>
<dbReference type="InterPro" id="IPR001752">
    <property type="entry name" value="Kinesin_motor_dom"/>
</dbReference>
<dbReference type="InterPro" id="IPR036961">
    <property type="entry name" value="Kinesin_motor_dom_sf"/>
</dbReference>
<keyword evidence="1" id="KW-0493">Microtubule</keyword>
<dbReference type="PROSITE" id="PS50067">
    <property type="entry name" value="KINESIN_MOTOR_2"/>
    <property type="match status" value="1"/>
</dbReference>
<evidence type="ECO:0000256" key="5">
    <source>
        <dbReference type="PROSITE-ProRule" id="PRU00283"/>
    </source>
</evidence>
<name>A0A316UHE7_9BASI</name>
<evidence type="ECO:0000256" key="7">
    <source>
        <dbReference type="SAM" id="MobiDB-lite"/>
    </source>
</evidence>
<evidence type="ECO:0000256" key="3">
    <source>
        <dbReference type="ARBA" id="ARBA00022840"/>
    </source>
</evidence>
<evidence type="ECO:0000313" key="9">
    <source>
        <dbReference type="EMBL" id="PWN22615.1"/>
    </source>
</evidence>
<feature type="compositionally biased region" description="Acidic residues" evidence="7">
    <location>
        <begin position="931"/>
        <end position="941"/>
    </location>
</feature>
<dbReference type="GO" id="GO:0003777">
    <property type="term" value="F:microtubule motor activity"/>
    <property type="evidence" value="ECO:0007669"/>
    <property type="project" value="InterPro"/>
</dbReference>
<dbReference type="GO" id="GO:0005634">
    <property type="term" value="C:nucleus"/>
    <property type="evidence" value="ECO:0007669"/>
    <property type="project" value="TreeGrafter"/>
</dbReference>
<keyword evidence="3 5" id="KW-0067">ATP-binding</keyword>
<feature type="compositionally biased region" description="Polar residues" evidence="7">
    <location>
        <begin position="1166"/>
        <end position="1179"/>
    </location>
</feature>
<dbReference type="Pfam" id="PF00225">
    <property type="entry name" value="Kinesin"/>
    <property type="match status" value="1"/>
</dbReference>
<feature type="compositionally biased region" description="Acidic residues" evidence="7">
    <location>
        <begin position="1203"/>
        <end position="1213"/>
    </location>
</feature>
<dbReference type="OrthoDB" id="123929at2759"/>
<dbReference type="AlphaFoldDB" id="A0A316UHE7"/>
<evidence type="ECO:0000256" key="2">
    <source>
        <dbReference type="ARBA" id="ARBA00022741"/>
    </source>
</evidence>
<dbReference type="PANTHER" id="PTHR24115">
    <property type="entry name" value="KINESIN-RELATED"/>
    <property type="match status" value="1"/>
</dbReference>